<feature type="active site" description="Charge relay system" evidence="6">
    <location>
        <position position="273"/>
    </location>
</feature>
<reference evidence="9 10" key="1">
    <citation type="submission" date="2013-08" db="EMBL/GenBank/DDBJ databases">
        <title>The genome sequence of Knoellia sinensis.</title>
        <authorList>
            <person name="Zhu W."/>
            <person name="Wang G."/>
        </authorList>
    </citation>
    <scope>NUCLEOTIDE SEQUENCE [LARGE SCALE GENOMIC DNA]</scope>
    <source>
        <strain evidence="9 10">KCTC 19936</strain>
    </source>
</reference>
<dbReference type="InterPro" id="IPR029062">
    <property type="entry name" value="Class_I_gatase-like"/>
</dbReference>
<dbReference type="Gene3D" id="3.50.30.60">
    <property type="entry name" value="LD-carboxypeptidase A C-terminal domain-like"/>
    <property type="match status" value="1"/>
</dbReference>
<dbReference type="Proteomes" id="UP000030002">
    <property type="component" value="Unassembled WGS sequence"/>
</dbReference>
<evidence type="ECO:0000313" key="9">
    <source>
        <dbReference type="EMBL" id="KGN30147.1"/>
    </source>
</evidence>
<keyword evidence="10" id="KW-1185">Reference proteome</keyword>
<dbReference type="InterPro" id="IPR027478">
    <property type="entry name" value="LdcA_N"/>
</dbReference>
<evidence type="ECO:0000256" key="4">
    <source>
        <dbReference type="ARBA" id="ARBA00022801"/>
    </source>
</evidence>
<feature type="domain" description="LD-carboxypeptidase C-terminal" evidence="8">
    <location>
        <begin position="179"/>
        <end position="288"/>
    </location>
</feature>
<evidence type="ECO:0000256" key="1">
    <source>
        <dbReference type="ARBA" id="ARBA00010233"/>
    </source>
</evidence>
<evidence type="ECO:0000259" key="7">
    <source>
        <dbReference type="Pfam" id="PF02016"/>
    </source>
</evidence>
<comment type="similarity">
    <text evidence="1">Belongs to the peptidase S66 family.</text>
</comment>
<keyword evidence="5" id="KW-0720">Serine protease</keyword>
<dbReference type="PANTHER" id="PTHR30237:SF2">
    <property type="entry name" value="MUREIN TETRAPEPTIDE CARBOXYPEPTIDASE"/>
    <property type="match status" value="1"/>
</dbReference>
<evidence type="ECO:0000259" key="8">
    <source>
        <dbReference type="Pfam" id="PF17676"/>
    </source>
</evidence>
<gene>
    <name evidence="9" type="ORF">N802_09750</name>
</gene>
<keyword evidence="3" id="KW-0645">Protease</keyword>
<dbReference type="PIRSF" id="PIRSF028757">
    <property type="entry name" value="LD-carboxypeptidase"/>
    <property type="match status" value="1"/>
</dbReference>
<evidence type="ECO:0000256" key="5">
    <source>
        <dbReference type="ARBA" id="ARBA00022825"/>
    </source>
</evidence>
<dbReference type="AlphaFoldDB" id="A0A0A0J1X1"/>
<dbReference type="EMBL" id="AVPJ01000022">
    <property type="protein sequence ID" value="KGN30147.1"/>
    <property type="molecule type" value="Genomic_DNA"/>
</dbReference>
<protein>
    <submittedName>
        <fullName evidence="9">Peptidase U61</fullName>
    </submittedName>
</protein>
<dbReference type="SUPFAM" id="SSF52317">
    <property type="entry name" value="Class I glutamine amidotransferase-like"/>
    <property type="match status" value="1"/>
</dbReference>
<evidence type="ECO:0000256" key="3">
    <source>
        <dbReference type="ARBA" id="ARBA00022670"/>
    </source>
</evidence>
<dbReference type="STRING" id="1385520.N802_09750"/>
<dbReference type="PANTHER" id="PTHR30237">
    <property type="entry name" value="MURAMOYLTETRAPEPTIDE CARBOXYPEPTIDASE"/>
    <property type="match status" value="1"/>
</dbReference>
<dbReference type="eggNOG" id="COG1619">
    <property type="taxonomic scope" value="Bacteria"/>
</dbReference>
<accession>A0A0A0J1X1</accession>
<dbReference type="GO" id="GO:0008236">
    <property type="term" value="F:serine-type peptidase activity"/>
    <property type="evidence" value="ECO:0007669"/>
    <property type="project" value="UniProtKB-KW"/>
</dbReference>
<name>A0A0A0J1X1_9MICO</name>
<dbReference type="InterPro" id="IPR003507">
    <property type="entry name" value="S66_fam"/>
</dbReference>
<dbReference type="InterPro" id="IPR040449">
    <property type="entry name" value="Peptidase_S66_N"/>
</dbReference>
<dbReference type="GO" id="GO:0004180">
    <property type="term" value="F:carboxypeptidase activity"/>
    <property type="evidence" value="ECO:0007669"/>
    <property type="project" value="UniProtKB-KW"/>
</dbReference>
<dbReference type="GO" id="GO:0006508">
    <property type="term" value="P:proteolysis"/>
    <property type="evidence" value="ECO:0007669"/>
    <property type="project" value="UniProtKB-KW"/>
</dbReference>
<dbReference type="Pfam" id="PF17676">
    <property type="entry name" value="Peptidase_S66C"/>
    <property type="match status" value="1"/>
</dbReference>
<keyword evidence="2" id="KW-0121">Carboxypeptidase</keyword>
<dbReference type="SUPFAM" id="SSF141986">
    <property type="entry name" value="LD-carboxypeptidase A C-terminal domain-like"/>
    <property type="match status" value="1"/>
</dbReference>
<feature type="active site" description="Nucleophile" evidence="6">
    <location>
        <position position="114"/>
    </location>
</feature>
<dbReference type="CDD" id="cd07025">
    <property type="entry name" value="Peptidase_S66"/>
    <property type="match status" value="1"/>
</dbReference>
<evidence type="ECO:0000313" key="10">
    <source>
        <dbReference type="Proteomes" id="UP000030002"/>
    </source>
</evidence>
<feature type="active site" description="Charge relay system" evidence="6">
    <location>
        <position position="211"/>
    </location>
</feature>
<proteinExistence type="inferred from homology"/>
<comment type="caution">
    <text evidence="9">The sequence shown here is derived from an EMBL/GenBank/DDBJ whole genome shotgun (WGS) entry which is preliminary data.</text>
</comment>
<feature type="domain" description="LD-carboxypeptidase N-terminal" evidence="7">
    <location>
        <begin position="14"/>
        <end position="134"/>
    </location>
</feature>
<dbReference type="InterPro" id="IPR027461">
    <property type="entry name" value="Carboxypeptidase_A_C_sf"/>
</dbReference>
<keyword evidence="4" id="KW-0378">Hydrolase</keyword>
<organism evidence="9 10">
    <name type="scientific">Knoellia sinensis KCTC 19936</name>
    <dbReference type="NCBI Taxonomy" id="1385520"/>
    <lineage>
        <taxon>Bacteria</taxon>
        <taxon>Bacillati</taxon>
        <taxon>Actinomycetota</taxon>
        <taxon>Actinomycetes</taxon>
        <taxon>Micrococcales</taxon>
        <taxon>Intrasporangiaceae</taxon>
        <taxon>Knoellia</taxon>
    </lineage>
</organism>
<dbReference type="Gene3D" id="3.40.50.10740">
    <property type="entry name" value="Class I glutamine amidotransferase-like"/>
    <property type="match status" value="1"/>
</dbReference>
<dbReference type="InterPro" id="IPR040921">
    <property type="entry name" value="Peptidase_S66C"/>
</dbReference>
<sequence length="303" mass="31840">MLTRPRRLADGDRVVVASPSGPAPQDRIATGAAMLRGWGLEVDVAPSAGARSQRFDYLAGDDIARAQDLQDAWCDPSVSAVLCARGGYGVQRMLEHLDWDKMRAAGPKVLVGYSDITALHTAFATKLGVVTLHGPMVATEVFVNDERSAEHLRRTLFEPDSTTTLMSDAARPVVPGRASGVTLGGCLSLLAAEVGTPTGHPSAAGAILLLEDVDEKAYRIDGYLTHLLRSGWLEGVAGVAVGSWQGCEPVEDLVRDRLGGLGVPILWDLGFGHCPSTITVPLGVAATLDANAGTLMLDTPALV</sequence>
<evidence type="ECO:0000256" key="6">
    <source>
        <dbReference type="PIRSR" id="PIRSR028757-1"/>
    </source>
</evidence>
<dbReference type="OrthoDB" id="9807329at2"/>
<evidence type="ECO:0000256" key="2">
    <source>
        <dbReference type="ARBA" id="ARBA00022645"/>
    </source>
</evidence>
<dbReference type="Pfam" id="PF02016">
    <property type="entry name" value="Peptidase_S66"/>
    <property type="match status" value="1"/>
</dbReference>